<protein>
    <recommendedName>
        <fullName evidence="5">Tissue factor</fullName>
    </recommendedName>
    <alternativeName>
        <fullName evidence="14">Coagulation factor III</fullName>
    </alternativeName>
</protein>
<dbReference type="InterPro" id="IPR013783">
    <property type="entry name" value="Ig-like_fold"/>
</dbReference>
<feature type="region of interest" description="Disordered" evidence="15">
    <location>
        <begin position="65"/>
        <end position="94"/>
    </location>
</feature>
<dbReference type="InterPro" id="IPR001187">
    <property type="entry name" value="Tissue_factor"/>
</dbReference>
<evidence type="ECO:0000256" key="5">
    <source>
        <dbReference type="ARBA" id="ARBA00018722"/>
    </source>
</evidence>
<evidence type="ECO:0000256" key="15">
    <source>
        <dbReference type="SAM" id="MobiDB-lite"/>
    </source>
</evidence>
<sequence length="462" mass="51301">MVSSTPHQLGFLPRPLPGFPGTNKPEPLLRNCQLRPAPPPGRNLAARGWLAGSRRALPRWLRPAQAEGGGVSRGAQVPAPAEPAQPRPAPGAAALPAQVGAGEGAARLEPAAMARLLLLLLPGLLCAFAMVPELKNVRINSVNFHSKLKWDPPTFHKGNITYTVQHKSFYKNTFENLCTSIDTTECDISFLSIYGNFTIRVMAESENELLGLADIIFNPMEDTIIGPPDVEVRSESGYLTVDFTGPASENSHENWTLQQYYGSWFYRVQYWKKGNAQKMITVNSTHNSVSLLDLDPWTVYCLQVQAVVPEWNKVGEFSQVSCEKTTENGITPVWMVVAILLISMLVVLVSVPACFFSSLCIYRQTRYIFYPSYSFPQHLKEFLSKPSYSSQFCAPQLPEEDHSYDKLTVISEESENYSGETENQSSNTTEQGQSSQQEISDSEVPALKEDQVQTSYLIQAIK</sequence>
<keyword evidence="10" id="KW-0564">Palmitate</keyword>
<gene>
    <name evidence="18" type="primary">LOC109305775</name>
</gene>
<dbReference type="SUPFAM" id="SSF49265">
    <property type="entry name" value="Fibronectin type III"/>
    <property type="match status" value="2"/>
</dbReference>
<dbReference type="InterPro" id="IPR050650">
    <property type="entry name" value="Type-II_Cytokine-TF_Rcpt"/>
</dbReference>
<dbReference type="PROSITE" id="PS50853">
    <property type="entry name" value="FN3"/>
    <property type="match status" value="1"/>
</dbReference>
<dbReference type="Pfam" id="PF09294">
    <property type="entry name" value="Interfer-bind"/>
    <property type="match status" value="1"/>
</dbReference>
<evidence type="ECO:0000256" key="7">
    <source>
        <dbReference type="ARBA" id="ARBA00022729"/>
    </source>
</evidence>
<comment type="subcellular location">
    <subcellularLocation>
        <location evidence="2">Membrane</location>
    </subcellularLocation>
</comment>
<feature type="compositionally biased region" description="Polar residues" evidence="15">
    <location>
        <begin position="416"/>
        <end position="439"/>
    </location>
</feature>
<evidence type="ECO:0000313" key="19">
    <source>
        <dbReference type="Proteomes" id="UP000594220"/>
    </source>
</evidence>
<dbReference type="PRINTS" id="PR00346">
    <property type="entry name" value="TISSUEFACTOR"/>
</dbReference>
<dbReference type="OMA" id="YRSEYKW"/>
<keyword evidence="11" id="KW-1015">Disulfide bond</keyword>
<feature type="compositionally biased region" description="Pro residues" evidence="15">
    <location>
        <begin position="80"/>
        <end position="89"/>
    </location>
</feature>
<feature type="transmembrane region" description="Helical" evidence="16">
    <location>
        <begin position="333"/>
        <end position="362"/>
    </location>
</feature>
<dbReference type="Proteomes" id="UP000594220">
    <property type="component" value="Unplaced"/>
</dbReference>
<reference evidence="18" key="1">
    <citation type="submission" date="2025-08" db="UniProtKB">
        <authorList>
            <consortium name="Ensembl"/>
        </authorList>
    </citation>
    <scope>IDENTIFICATION</scope>
</reference>
<dbReference type="Pfam" id="PF01108">
    <property type="entry name" value="Tissue_fac"/>
    <property type="match status" value="1"/>
</dbReference>
<keyword evidence="12" id="KW-0325">Glycoprotein</keyword>
<comment type="subunit">
    <text evidence="4">Interacts with HSPE; the interaction, inhibited by heparin, promotes the generation of activated factor X and activates coagulation in the presence of activated factor VII.</text>
</comment>
<keyword evidence="9 16" id="KW-0472">Membrane</keyword>
<feature type="region of interest" description="Disordered" evidence="15">
    <location>
        <begin position="1"/>
        <end position="25"/>
    </location>
</feature>
<keyword evidence="7" id="KW-0732">Signal</keyword>
<reference evidence="18" key="2">
    <citation type="submission" date="2025-09" db="UniProtKB">
        <authorList>
            <consortium name="Ensembl"/>
        </authorList>
    </citation>
    <scope>IDENTIFICATION</scope>
</reference>
<proteinExistence type="inferred from homology"/>
<dbReference type="RefSeq" id="XP_019384380.1">
    <property type="nucleotide sequence ID" value="XM_019528835.1"/>
</dbReference>
<dbReference type="AlphaFoldDB" id="A0A7M4F8V4"/>
<accession>A0A7M4F8V4</accession>
<dbReference type="OrthoDB" id="8724082at2759"/>
<dbReference type="InterPro" id="IPR015373">
    <property type="entry name" value="Interferon/interleukin_rcp_dom"/>
</dbReference>
<keyword evidence="8" id="KW-0094">Blood coagulation</keyword>
<evidence type="ECO:0000256" key="6">
    <source>
        <dbReference type="ARBA" id="ARBA00022696"/>
    </source>
</evidence>
<dbReference type="Ensembl" id="ENSCPRT00005024361.1">
    <property type="protein sequence ID" value="ENSCPRP00005020843.1"/>
    <property type="gene ID" value="ENSCPRG00005014507.1"/>
</dbReference>
<evidence type="ECO:0000256" key="4">
    <source>
        <dbReference type="ARBA" id="ARBA00011184"/>
    </source>
</evidence>
<evidence type="ECO:0000313" key="18">
    <source>
        <dbReference type="Ensembl" id="ENSCPRP00005020843.1"/>
    </source>
</evidence>
<dbReference type="Gene3D" id="2.60.40.10">
    <property type="entry name" value="Immunoglobulins"/>
    <property type="match status" value="2"/>
</dbReference>
<comment type="similarity">
    <text evidence="3">Belongs to the tissue factor family.</text>
</comment>
<dbReference type="PANTHER" id="PTHR20859">
    <property type="entry name" value="INTERFERON/INTERLEUKIN RECEPTOR"/>
    <property type="match status" value="1"/>
</dbReference>
<evidence type="ECO:0000259" key="17">
    <source>
        <dbReference type="PROSITE" id="PS50853"/>
    </source>
</evidence>
<dbReference type="CDD" id="cd00063">
    <property type="entry name" value="FN3"/>
    <property type="match status" value="2"/>
</dbReference>
<evidence type="ECO:0000256" key="9">
    <source>
        <dbReference type="ARBA" id="ARBA00023136"/>
    </source>
</evidence>
<comment type="function">
    <text evidence="1">Initiates blood coagulation by forming a complex with circulating factor VII or VIIa. The [TF:VIIa] complex activates factors IX or X by specific limited proteolysis. TF plays a role in normal hemostasis by initiating the cell-surface assembly and propagation of the coagulation protease cascade.</text>
</comment>
<dbReference type="GeneID" id="109305775"/>
<evidence type="ECO:0000256" key="3">
    <source>
        <dbReference type="ARBA" id="ARBA00009197"/>
    </source>
</evidence>
<keyword evidence="13" id="KW-0449">Lipoprotein</keyword>
<evidence type="ECO:0000256" key="12">
    <source>
        <dbReference type="ARBA" id="ARBA00023180"/>
    </source>
</evidence>
<evidence type="ECO:0000256" key="2">
    <source>
        <dbReference type="ARBA" id="ARBA00004370"/>
    </source>
</evidence>
<dbReference type="PANTHER" id="PTHR20859:SF50">
    <property type="entry name" value="INTERLEUKIN-10 RECEPTOR SUBUNIT BETA"/>
    <property type="match status" value="1"/>
</dbReference>
<keyword evidence="6" id="KW-0356">Hemostasis</keyword>
<dbReference type="InterPro" id="IPR003961">
    <property type="entry name" value="FN3_dom"/>
</dbReference>
<evidence type="ECO:0000256" key="14">
    <source>
        <dbReference type="ARBA" id="ARBA00031171"/>
    </source>
</evidence>
<evidence type="ECO:0000256" key="16">
    <source>
        <dbReference type="SAM" id="Phobius"/>
    </source>
</evidence>
<dbReference type="KEGG" id="cpoo:109305775"/>
<evidence type="ECO:0000256" key="10">
    <source>
        <dbReference type="ARBA" id="ARBA00023139"/>
    </source>
</evidence>
<evidence type="ECO:0000256" key="8">
    <source>
        <dbReference type="ARBA" id="ARBA00023084"/>
    </source>
</evidence>
<dbReference type="GO" id="GO:0007596">
    <property type="term" value="P:blood coagulation"/>
    <property type="evidence" value="ECO:0007669"/>
    <property type="project" value="UniProtKB-KW"/>
</dbReference>
<dbReference type="InterPro" id="IPR036116">
    <property type="entry name" value="FN3_sf"/>
</dbReference>
<feature type="region of interest" description="Disordered" evidence="15">
    <location>
        <begin position="414"/>
        <end position="448"/>
    </location>
</feature>
<evidence type="ECO:0000256" key="11">
    <source>
        <dbReference type="ARBA" id="ARBA00023157"/>
    </source>
</evidence>
<organism evidence="18 19">
    <name type="scientific">Crocodylus porosus</name>
    <name type="common">Saltwater crocodile</name>
    <name type="synonym">Estuarine crocodile</name>
    <dbReference type="NCBI Taxonomy" id="8502"/>
    <lineage>
        <taxon>Eukaryota</taxon>
        <taxon>Metazoa</taxon>
        <taxon>Chordata</taxon>
        <taxon>Craniata</taxon>
        <taxon>Vertebrata</taxon>
        <taxon>Euteleostomi</taxon>
        <taxon>Archelosauria</taxon>
        <taxon>Archosauria</taxon>
        <taxon>Crocodylia</taxon>
        <taxon>Longirostres</taxon>
        <taxon>Crocodylidae</taxon>
        <taxon>Crocodylus</taxon>
    </lineage>
</organism>
<evidence type="ECO:0000256" key="13">
    <source>
        <dbReference type="ARBA" id="ARBA00023288"/>
    </source>
</evidence>
<feature type="domain" description="Fibronectin type-III" evidence="17">
    <location>
        <begin position="224"/>
        <end position="329"/>
    </location>
</feature>
<dbReference type="GeneTree" id="ENSGT00940000158231"/>
<dbReference type="GO" id="GO:0004920">
    <property type="term" value="F:interleukin-10 receptor activity"/>
    <property type="evidence" value="ECO:0007669"/>
    <property type="project" value="TreeGrafter"/>
</dbReference>
<keyword evidence="16" id="KW-1133">Transmembrane helix</keyword>
<name>A0A7M4F8V4_CROPO</name>
<keyword evidence="16" id="KW-0812">Transmembrane</keyword>
<keyword evidence="19" id="KW-1185">Reference proteome</keyword>
<evidence type="ECO:0000256" key="1">
    <source>
        <dbReference type="ARBA" id="ARBA00002201"/>
    </source>
</evidence>
<dbReference type="GO" id="GO:0005886">
    <property type="term" value="C:plasma membrane"/>
    <property type="evidence" value="ECO:0007669"/>
    <property type="project" value="TreeGrafter"/>
</dbReference>